<dbReference type="Pfam" id="PF13145">
    <property type="entry name" value="Rotamase_2"/>
    <property type="match status" value="1"/>
</dbReference>
<proteinExistence type="predicted"/>
<feature type="domain" description="PpiC" evidence="1">
    <location>
        <begin position="114"/>
        <end position="239"/>
    </location>
</feature>
<name>A0ABZ0GSA0_9GAMM</name>
<evidence type="ECO:0000259" key="1">
    <source>
        <dbReference type="Pfam" id="PF13145"/>
    </source>
</evidence>
<keyword evidence="3" id="KW-1185">Reference proteome</keyword>
<evidence type="ECO:0000313" key="2">
    <source>
        <dbReference type="EMBL" id="WOH38656.1"/>
    </source>
</evidence>
<keyword evidence="2" id="KW-0413">Isomerase</keyword>
<protein>
    <submittedName>
        <fullName evidence="2">Peptidylprolyl isomerase</fullName>
    </submittedName>
</protein>
<accession>A0ABZ0GSA0</accession>
<evidence type="ECO:0000313" key="3">
    <source>
        <dbReference type="Proteomes" id="UP001301442"/>
    </source>
</evidence>
<dbReference type="InterPro" id="IPR000297">
    <property type="entry name" value="PPIase_PpiC"/>
</dbReference>
<sequence length="279" mass="32719">MLKKIITEPLIHFLFIAIVFFIVFDRLNSDATTANSIRISEARIEQIRQSFLTRWNREPQAKELENATQHFAINEMYLREARALSLDVGDKVINRRLRQKMDFLIEDLVSAKEPTVEELQSYYQQNIENYQTMPMYSLQQVHISIDRTPEQLEKKIEQQLQLINQGLPPQSEVTLLPAQIKQKYSVQIDRLFGDGFSEKLSNYPLSTWSGPVFSTLGQHFVFIEQKQPVTNKPFESVKQNVLKDWQYQNLQEAKASFEQKLQQNYTIERVNANSEQESE</sequence>
<dbReference type="EMBL" id="CP136600">
    <property type="protein sequence ID" value="WOH38656.1"/>
    <property type="molecule type" value="Genomic_DNA"/>
</dbReference>
<dbReference type="GO" id="GO:0016853">
    <property type="term" value="F:isomerase activity"/>
    <property type="evidence" value="ECO:0007669"/>
    <property type="project" value="UniProtKB-KW"/>
</dbReference>
<dbReference type="Proteomes" id="UP001301442">
    <property type="component" value="Chromosome"/>
</dbReference>
<gene>
    <name evidence="2" type="ORF">RI844_05395</name>
</gene>
<organism evidence="2 3">
    <name type="scientific">Thalassotalea fonticola</name>
    <dbReference type="NCBI Taxonomy" id="3065649"/>
    <lineage>
        <taxon>Bacteria</taxon>
        <taxon>Pseudomonadati</taxon>
        <taxon>Pseudomonadota</taxon>
        <taxon>Gammaproteobacteria</taxon>
        <taxon>Alteromonadales</taxon>
        <taxon>Colwelliaceae</taxon>
        <taxon>Thalassotalea</taxon>
    </lineage>
</organism>
<dbReference type="RefSeq" id="WP_348397425.1">
    <property type="nucleotide sequence ID" value="NZ_CP136600.1"/>
</dbReference>
<reference evidence="2 3" key="1">
    <citation type="submission" date="2023-09" db="EMBL/GenBank/DDBJ databases">
        <authorList>
            <person name="Qi X."/>
        </authorList>
    </citation>
    <scope>NUCLEOTIDE SEQUENCE [LARGE SCALE GENOMIC DNA]</scope>
    <source>
        <strain evidence="2 3">S1-1</strain>
    </source>
</reference>